<keyword evidence="2" id="KW-1185">Reference proteome</keyword>
<accession>A0ABQ9CSN7</accession>
<evidence type="ECO:0000313" key="2">
    <source>
        <dbReference type="Proteomes" id="UP001145742"/>
    </source>
</evidence>
<name>A0ABQ9CSN7_9PASS</name>
<proteinExistence type="predicted"/>
<evidence type="ECO:0000313" key="1">
    <source>
        <dbReference type="EMBL" id="KAJ7408458.1"/>
    </source>
</evidence>
<protein>
    <submittedName>
        <fullName evidence="1">RNA-directed DNA polymerase from mobile element jockey-like protein</fullName>
    </submittedName>
</protein>
<dbReference type="EMBL" id="WHWB01034536">
    <property type="protein sequence ID" value="KAJ7408458.1"/>
    <property type="molecule type" value="Genomic_DNA"/>
</dbReference>
<gene>
    <name evidence="1" type="ORF">WISP_120857</name>
</gene>
<sequence>MGPDGMDPQVLRQLMNIIAMSLMILFERSWFQEGCLRIERTQMEDSGNYWSLRLTSAPGKKVESHFGGISTHTDHKQMIRTSQHGFTKGKSCLANLIAFYNETTSWLDEGRTVGIICLSFSKAFNTVSCNILTGKLKKTGLDQWTVRWFGNWLNGRT</sequence>
<comment type="caution">
    <text evidence="1">The sequence shown here is derived from an EMBL/GenBank/DDBJ whole genome shotgun (WGS) entry which is preliminary data.</text>
</comment>
<reference evidence="1" key="1">
    <citation type="submission" date="2019-10" db="EMBL/GenBank/DDBJ databases">
        <authorList>
            <person name="Soares A.E.R."/>
            <person name="Aleixo A."/>
            <person name="Schneider P."/>
            <person name="Miyaki C.Y."/>
            <person name="Schneider M.P."/>
            <person name="Mello C."/>
            <person name="Vasconcelos A.T.R."/>
        </authorList>
    </citation>
    <scope>NUCLEOTIDE SEQUENCE</scope>
    <source>
        <tissue evidence="1">Muscle</tissue>
    </source>
</reference>
<dbReference type="PANTHER" id="PTHR33332">
    <property type="entry name" value="REVERSE TRANSCRIPTASE DOMAIN-CONTAINING PROTEIN"/>
    <property type="match status" value="1"/>
</dbReference>
<organism evidence="1 2">
    <name type="scientific">Willisornis vidua</name>
    <name type="common">Xingu scale-backed antbird</name>
    <dbReference type="NCBI Taxonomy" id="1566151"/>
    <lineage>
        <taxon>Eukaryota</taxon>
        <taxon>Metazoa</taxon>
        <taxon>Chordata</taxon>
        <taxon>Craniata</taxon>
        <taxon>Vertebrata</taxon>
        <taxon>Euteleostomi</taxon>
        <taxon>Archelosauria</taxon>
        <taxon>Archosauria</taxon>
        <taxon>Dinosauria</taxon>
        <taxon>Saurischia</taxon>
        <taxon>Theropoda</taxon>
        <taxon>Coelurosauria</taxon>
        <taxon>Aves</taxon>
        <taxon>Neognathae</taxon>
        <taxon>Neoaves</taxon>
        <taxon>Telluraves</taxon>
        <taxon>Australaves</taxon>
        <taxon>Passeriformes</taxon>
        <taxon>Thamnophilidae</taxon>
        <taxon>Willisornis</taxon>
    </lineage>
</organism>
<dbReference type="Proteomes" id="UP001145742">
    <property type="component" value="Unassembled WGS sequence"/>
</dbReference>